<name>A0ABQ4J1I9_9ACTN</name>
<protein>
    <recommendedName>
        <fullName evidence="4">TIGR04222 domain-containing membrane protein</fullName>
    </recommendedName>
</protein>
<dbReference type="InterPro" id="IPR026467">
    <property type="entry name" value="Ser/Gly_Cys_C_dom"/>
</dbReference>
<evidence type="ECO:0000313" key="3">
    <source>
        <dbReference type="Proteomes" id="UP000643165"/>
    </source>
</evidence>
<feature type="transmembrane region" description="Helical" evidence="1">
    <location>
        <begin position="180"/>
        <end position="198"/>
    </location>
</feature>
<dbReference type="RefSeq" id="WP_204003266.1">
    <property type="nucleotide sequence ID" value="NZ_BOPB01000029.1"/>
</dbReference>
<comment type="caution">
    <text evidence="2">The sequence shown here is derived from an EMBL/GenBank/DDBJ whole genome shotgun (WGS) entry which is preliminary data.</text>
</comment>
<dbReference type="Proteomes" id="UP000643165">
    <property type="component" value="Unassembled WGS sequence"/>
</dbReference>
<keyword evidence="3" id="KW-1185">Reference proteome</keyword>
<reference evidence="2 3" key="1">
    <citation type="submission" date="2021-01" db="EMBL/GenBank/DDBJ databases">
        <title>Whole genome shotgun sequence of Verrucosispora lutea NBRC 106530.</title>
        <authorList>
            <person name="Komaki H."/>
            <person name="Tamura T."/>
        </authorList>
    </citation>
    <scope>NUCLEOTIDE SEQUENCE [LARGE SCALE GENOMIC DNA]</scope>
    <source>
        <strain evidence="2 3">NBRC 106530</strain>
    </source>
</reference>
<keyword evidence="1" id="KW-0472">Membrane</keyword>
<keyword evidence="1" id="KW-0812">Transmembrane</keyword>
<organism evidence="2 3">
    <name type="scientific">Micromonospora lutea</name>
    <dbReference type="NCBI Taxonomy" id="419825"/>
    <lineage>
        <taxon>Bacteria</taxon>
        <taxon>Bacillati</taxon>
        <taxon>Actinomycetota</taxon>
        <taxon>Actinomycetes</taxon>
        <taxon>Micromonosporales</taxon>
        <taxon>Micromonosporaceae</taxon>
        <taxon>Micromonospora</taxon>
    </lineage>
</organism>
<keyword evidence="1" id="KW-1133">Transmembrane helix</keyword>
<dbReference type="NCBIfam" id="TIGR04222">
    <property type="entry name" value="near_uncomplex"/>
    <property type="match status" value="1"/>
</dbReference>
<feature type="transmembrane region" description="Helical" evidence="1">
    <location>
        <begin position="17"/>
        <end position="35"/>
    </location>
</feature>
<sequence length="306" mass="31403">MTGFAVDYDTWGVPGPTFITLYLAATVIAVAVVLVRRRALLGGRAAPPADQLGPQQVAYLNGGADFAVWTSLGTLRSRGAIGVDSERRLTADGPLPPAATQLDRAIHYAATQRIPARDLRRTEWVERALVELRDGLDQRGLALGPDRRAALRQGPLLLVALVVLGVVRIVAGLANDRPVWYLVLTVLALTALTIVLLVRVPRRTRAAEAALRTLRQRNRHLAPAANPAYATYGAAGAGMAVALYGTASLWALDPVFAQQAQIQRHVAAGGASTTGGCGGGSTAGASGGCSGGSCGGGGGCGGGCGG</sequence>
<evidence type="ECO:0000313" key="2">
    <source>
        <dbReference type="EMBL" id="GIJ24058.1"/>
    </source>
</evidence>
<evidence type="ECO:0000256" key="1">
    <source>
        <dbReference type="SAM" id="Phobius"/>
    </source>
</evidence>
<evidence type="ECO:0008006" key="4">
    <source>
        <dbReference type="Google" id="ProtNLM"/>
    </source>
</evidence>
<feature type="transmembrane region" description="Helical" evidence="1">
    <location>
        <begin position="156"/>
        <end position="174"/>
    </location>
</feature>
<accession>A0ABQ4J1I9</accession>
<dbReference type="EMBL" id="BOPB01000029">
    <property type="protein sequence ID" value="GIJ24058.1"/>
    <property type="molecule type" value="Genomic_DNA"/>
</dbReference>
<proteinExistence type="predicted"/>
<gene>
    <name evidence="2" type="ORF">Vlu01_46820</name>
</gene>